<dbReference type="InterPro" id="IPR030616">
    <property type="entry name" value="Aur-like"/>
</dbReference>
<evidence type="ECO:0000256" key="4">
    <source>
        <dbReference type="ARBA" id="ARBA00022777"/>
    </source>
</evidence>
<gene>
    <name evidence="10" type="ORF">H257_16833</name>
</gene>
<evidence type="ECO:0000256" key="7">
    <source>
        <dbReference type="PIRSR" id="PIRSR630616-2"/>
    </source>
</evidence>
<evidence type="ECO:0000313" key="10">
    <source>
        <dbReference type="EMBL" id="ETV66738.1"/>
    </source>
</evidence>
<dbReference type="AlphaFoldDB" id="W4FJ27"/>
<dbReference type="STRING" id="112090.W4FJ27"/>
<feature type="compositionally biased region" description="Low complexity" evidence="8">
    <location>
        <begin position="335"/>
        <end position="344"/>
    </location>
</feature>
<dbReference type="EMBL" id="KI913206">
    <property type="protein sequence ID" value="ETV66738.1"/>
    <property type="molecule type" value="Genomic_DNA"/>
</dbReference>
<feature type="domain" description="Protein kinase" evidence="9">
    <location>
        <begin position="30"/>
        <end position="289"/>
    </location>
</feature>
<evidence type="ECO:0000259" key="9">
    <source>
        <dbReference type="PROSITE" id="PS50011"/>
    </source>
</evidence>
<feature type="active site" description="Proton acceptor" evidence="6">
    <location>
        <position position="157"/>
    </location>
</feature>
<evidence type="ECO:0000256" key="3">
    <source>
        <dbReference type="ARBA" id="ARBA00022741"/>
    </source>
</evidence>
<keyword evidence="4 10" id="KW-0418">Kinase</keyword>
<feature type="binding site" evidence="7">
    <location>
        <position position="178"/>
    </location>
    <ligand>
        <name>ATP</name>
        <dbReference type="ChEBI" id="CHEBI:30616"/>
    </ligand>
</feature>
<feature type="region of interest" description="Disordered" evidence="8">
    <location>
        <begin position="318"/>
        <end position="351"/>
    </location>
</feature>
<dbReference type="PROSITE" id="PS50011">
    <property type="entry name" value="PROTEIN_KINASE_DOM"/>
    <property type="match status" value="1"/>
</dbReference>
<dbReference type="GO" id="GO:0004674">
    <property type="term" value="F:protein serine/threonine kinase activity"/>
    <property type="evidence" value="ECO:0007669"/>
    <property type="project" value="UniProtKB-KW"/>
</dbReference>
<evidence type="ECO:0000256" key="1">
    <source>
        <dbReference type="ARBA" id="ARBA00022527"/>
    </source>
</evidence>
<dbReference type="GO" id="GO:0005524">
    <property type="term" value="F:ATP binding"/>
    <property type="evidence" value="ECO:0007669"/>
    <property type="project" value="UniProtKB-KW"/>
</dbReference>
<dbReference type="GeneID" id="20818829"/>
<dbReference type="VEuPathDB" id="FungiDB:H257_16833"/>
<evidence type="ECO:0000256" key="8">
    <source>
        <dbReference type="SAM" id="MobiDB-lite"/>
    </source>
</evidence>
<protein>
    <submittedName>
        <fullName evidence="10">CAMK protein kinase</fullName>
    </submittedName>
</protein>
<feature type="binding site" evidence="7">
    <location>
        <position position="59"/>
    </location>
    <ligand>
        <name>ATP</name>
        <dbReference type="ChEBI" id="CHEBI:30616"/>
    </ligand>
</feature>
<dbReference type="InterPro" id="IPR000719">
    <property type="entry name" value="Prot_kinase_dom"/>
</dbReference>
<evidence type="ECO:0000256" key="5">
    <source>
        <dbReference type="ARBA" id="ARBA00022840"/>
    </source>
</evidence>
<dbReference type="PANTHER" id="PTHR24350">
    <property type="entry name" value="SERINE/THREONINE-PROTEIN KINASE IAL-RELATED"/>
    <property type="match status" value="1"/>
</dbReference>
<dbReference type="Gene3D" id="1.10.510.10">
    <property type="entry name" value="Transferase(Phosphotransferase) domain 1"/>
    <property type="match status" value="1"/>
</dbReference>
<sequence>MVWWYGPCAAWSCCASISCKENATSIYELSELISAREGTDGHQVYRATHRDTGDVVALKVLPRSFLIDSKQRRHMRREIQVLTKLNHPNLVRLYDVYESSNTVEIAFELAQGGQVLRRVLEPHASVFVLSEAELSRAFADIVQGLMYLHALGWIHGDVRPEHILYSEIDGSSKAMLVDFGCAGPPSIFEQSLNQQRSRDPRFLPPALRHSHPMLLPSFQHAVQVDLWALGVCLYVMLFAQFPDVEASTLSFPREFCHVSRAAKDLVGRLLNSDPDKGMSAADIAEHPWLRQPSVAPRGRWNPYILALHEQFVTTFGQPENSDGDLPCPSSRRLHSSSSSDPHSSADMPRPSWVSTDGVLVLDSVAMHSADAFIHQADMDMLDNVRQSEDIPLTLDEVEAVKTDRGWRVMCKELGLSAPSSQSSSRTPYGSMPSP</sequence>
<dbReference type="SUPFAM" id="SSF56112">
    <property type="entry name" value="Protein kinase-like (PK-like)"/>
    <property type="match status" value="1"/>
</dbReference>
<keyword evidence="5 7" id="KW-0067">ATP-binding</keyword>
<evidence type="ECO:0000256" key="2">
    <source>
        <dbReference type="ARBA" id="ARBA00022679"/>
    </source>
</evidence>
<keyword evidence="2" id="KW-0808">Transferase</keyword>
<feature type="region of interest" description="Disordered" evidence="8">
    <location>
        <begin position="415"/>
        <end position="434"/>
    </location>
</feature>
<dbReference type="Pfam" id="PF00069">
    <property type="entry name" value="Pkinase"/>
    <property type="match status" value="1"/>
</dbReference>
<name>W4FJ27_APHAT</name>
<dbReference type="RefSeq" id="XP_009843714.1">
    <property type="nucleotide sequence ID" value="XM_009845412.1"/>
</dbReference>
<keyword evidence="3 7" id="KW-0547">Nucleotide-binding</keyword>
<reference evidence="10" key="1">
    <citation type="submission" date="2013-12" db="EMBL/GenBank/DDBJ databases">
        <title>The Genome Sequence of Aphanomyces astaci APO3.</title>
        <authorList>
            <consortium name="The Broad Institute Genomics Platform"/>
            <person name="Russ C."/>
            <person name="Tyler B."/>
            <person name="van West P."/>
            <person name="Dieguez-Uribeondo J."/>
            <person name="Young S.K."/>
            <person name="Zeng Q."/>
            <person name="Gargeya S."/>
            <person name="Fitzgerald M."/>
            <person name="Abouelleil A."/>
            <person name="Alvarado L."/>
            <person name="Chapman S.B."/>
            <person name="Gainer-Dewar J."/>
            <person name="Goldberg J."/>
            <person name="Griggs A."/>
            <person name="Gujja S."/>
            <person name="Hansen M."/>
            <person name="Howarth C."/>
            <person name="Imamovic A."/>
            <person name="Ireland A."/>
            <person name="Larimer J."/>
            <person name="McCowan C."/>
            <person name="Murphy C."/>
            <person name="Pearson M."/>
            <person name="Poon T.W."/>
            <person name="Priest M."/>
            <person name="Roberts A."/>
            <person name="Saif S."/>
            <person name="Shea T."/>
            <person name="Sykes S."/>
            <person name="Wortman J."/>
            <person name="Nusbaum C."/>
            <person name="Birren B."/>
        </authorList>
    </citation>
    <scope>NUCLEOTIDE SEQUENCE [LARGE SCALE GENOMIC DNA]</scope>
    <source>
        <strain evidence="10">APO3</strain>
    </source>
</reference>
<dbReference type="InterPro" id="IPR011009">
    <property type="entry name" value="Kinase-like_dom_sf"/>
</dbReference>
<feature type="binding site" evidence="7">
    <location>
        <begin position="108"/>
        <end position="110"/>
    </location>
    <ligand>
        <name>ATP</name>
        <dbReference type="ChEBI" id="CHEBI:30616"/>
    </ligand>
</feature>
<accession>W4FJ27</accession>
<organism evidence="10">
    <name type="scientific">Aphanomyces astaci</name>
    <name type="common">Crayfish plague agent</name>
    <dbReference type="NCBI Taxonomy" id="112090"/>
    <lineage>
        <taxon>Eukaryota</taxon>
        <taxon>Sar</taxon>
        <taxon>Stramenopiles</taxon>
        <taxon>Oomycota</taxon>
        <taxon>Saprolegniomycetes</taxon>
        <taxon>Saprolegniales</taxon>
        <taxon>Verrucalvaceae</taxon>
        <taxon>Aphanomyces</taxon>
    </lineage>
</organism>
<evidence type="ECO:0000256" key="6">
    <source>
        <dbReference type="PIRSR" id="PIRSR630616-1"/>
    </source>
</evidence>
<dbReference type="OrthoDB" id="68483at2759"/>
<keyword evidence="1" id="KW-0723">Serine/threonine-protein kinase</keyword>
<proteinExistence type="predicted"/>